<accession>A0A0E9N0D0</accession>
<comment type="caution">
    <text evidence="5">The sequence shown here is derived from an EMBL/GenBank/DDBJ whole genome shotgun (WGS) entry which is preliminary data.</text>
</comment>
<feature type="signal peptide" evidence="2">
    <location>
        <begin position="1"/>
        <end position="23"/>
    </location>
</feature>
<evidence type="ECO:0000256" key="2">
    <source>
        <dbReference type="SAM" id="SignalP"/>
    </source>
</evidence>
<dbReference type="Gene3D" id="2.60.120.380">
    <property type="match status" value="1"/>
</dbReference>
<feature type="domain" description="Sialate O-acetylesterase" evidence="3">
    <location>
        <begin position="128"/>
        <end position="341"/>
    </location>
</feature>
<dbReference type="AlphaFoldDB" id="A0A0E9N0D0"/>
<protein>
    <recommendedName>
        <fullName evidence="7">Secretion system C-terminal sorting domain-containing protein</fullName>
    </recommendedName>
</protein>
<reference evidence="5 6" key="1">
    <citation type="submission" date="2015-04" db="EMBL/GenBank/DDBJ databases">
        <title>Whole genome shotgun sequence of Flavihumibacter petaseus NBRC 106054.</title>
        <authorList>
            <person name="Miyazawa S."/>
            <person name="Hosoyama A."/>
            <person name="Hashimoto M."/>
            <person name="Noguchi M."/>
            <person name="Tsuchikane K."/>
            <person name="Ohji S."/>
            <person name="Yamazoe A."/>
            <person name="Ichikawa N."/>
            <person name="Kimura A."/>
            <person name="Fujita N."/>
        </authorList>
    </citation>
    <scope>NUCLEOTIDE SEQUENCE [LARGE SCALE GENOMIC DNA]</scope>
    <source>
        <strain evidence="5 6">NBRC 106054</strain>
    </source>
</reference>
<feature type="domain" description="Secretion system C-terminal sorting" evidence="4">
    <location>
        <begin position="686"/>
        <end position="762"/>
    </location>
</feature>
<keyword evidence="2" id="KW-0732">Signal</keyword>
<sequence length="765" mass="84481">MRKVLPVTFCFLVLSVVSSGLTAQVTLTKFPKDYQLYPRDLNTNKAVVDITGTVSASTNYTQIRLKKYRDGNLQSTTNYTLFYLGPTTTFSFSPEITAELHTYKFVLYGYKNFKETQIATVNNVVAGDAYIIQGQSNATANLRGTYSTANNADDPSNAPNRNWVRVYGNGSATSNYTHGWFIGKGNSYYDQDGQCGQWGMRMASNLAGSKNIPIALFNGSAPGQAMWFFQRNDGNHTDASTNYGRLLARIQEAGLANSIRGIIWFQGESDIVGSLSSSALTTDQYKTAFNNLKADWKEDYPGLTNYYIFQIRFGCGMSTADNCLKIQEAQRQLDLDAADVQTLSVSNTNQLFDGGTINYCHYNFYDGYKNMGDWVSKLMRRDLYNENSLPATINSPEPESTTFSGFLPTGEPNQISITLKDQSTTFSQNGDCSGLFRLDGGSFTVTSTAISGRNILVSFSRNAGTTTNPTHVSYRSHDNVAAPVIVNSAGLALIHFDRLALPETATPPPPPPACTDIYEPNNAFTQYKGITGDKTYTANIGSATDEDWFRFRTWAPWHYIRISIWGLTANYDIYLYDEFGNQLATSTVYNSTSRVLVYNGGADDTYYRLKIVSNDGTFDPDHCYSLRIETKSQPISLTSPPYSTSRVSSQAASNNLAATTNSVNANSRETIADEQQQLLITKLATYPNPASQILFVSYPAARKDDLQLKVFDLTGRELLLQKQSAVSGNNLFRIPVSQLAPGSYLLQIRSGDGTMTTRKFLVGGK</sequence>
<dbReference type="Proteomes" id="UP000033121">
    <property type="component" value="Unassembled WGS sequence"/>
</dbReference>
<evidence type="ECO:0000313" key="5">
    <source>
        <dbReference type="EMBL" id="GAO42825.1"/>
    </source>
</evidence>
<gene>
    <name evidence="5" type="ORF">FPE01S_01_18430</name>
</gene>
<evidence type="ECO:0000313" key="6">
    <source>
        <dbReference type="Proteomes" id="UP000033121"/>
    </source>
</evidence>
<dbReference type="SUPFAM" id="SSF52266">
    <property type="entry name" value="SGNH hydrolase"/>
    <property type="match status" value="1"/>
</dbReference>
<dbReference type="EMBL" id="BBWV01000001">
    <property type="protein sequence ID" value="GAO42825.1"/>
    <property type="molecule type" value="Genomic_DNA"/>
</dbReference>
<feature type="chain" id="PRO_5002430318" description="Secretion system C-terminal sorting domain-containing protein" evidence="2">
    <location>
        <begin position="24"/>
        <end position="765"/>
    </location>
</feature>
<dbReference type="InterPro" id="IPR036514">
    <property type="entry name" value="SGNH_hydro_sf"/>
</dbReference>
<proteinExistence type="predicted"/>
<keyword evidence="1" id="KW-0378">Hydrolase</keyword>
<evidence type="ECO:0000259" key="4">
    <source>
        <dbReference type="Pfam" id="PF18962"/>
    </source>
</evidence>
<dbReference type="Pfam" id="PF03629">
    <property type="entry name" value="SASA"/>
    <property type="match status" value="1"/>
</dbReference>
<dbReference type="Pfam" id="PF18962">
    <property type="entry name" value="Por_Secre_tail"/>
    <property type="match status" value="1"/>
</dbReference>
<evidence type="ECO:0008006" key="7">
    <source>
        <dbReference type="Google" id="ProtNLM"/>
    </source>
</evidence>
<keyword evidence="6" id="KW-1185">Reference proteome</keyword>
<dbReference type="Gene3D" id="3.40.50.1110">
    <property type="entry name" value="SGNH hydrolase"/>
    <property type="match status" value="1"/>
</dbReference>
<dbReference type="InterPro" id="IPR005181">
    <property type="entry name" value="SASA"/>
</dbReference>
<evidence type="ECO:0000259" key="3">
    <source>
        <dbReference type="Pfam" id="PF03629"/>
    </source>
</evidence>
<dbReference type="GO" id="GO:0016788">
    <property type="term" value="F:hydrolase activity, acting on ester bonds"/>
    <property type="evidence" value="ECO:0007669"/>
    <property type="project" value="UniProtKB-ARBA"/>
</dbReference>
<dbReference type="RefSeq" id="WP_169749150.1">
    <property type="nucleotide sequence ID" value="NZ_BBWV01000001.1"/>
</dbReference>
<name>A0A0E9N0D0_9BACT</name>
<dbReference type="STRING" id="1220578.FPE01S_01_18430"/>
<dbReference type="NCBIfam" id="TIGR04183">
    <property type="entry name" value="Por_Secre_tail"/>
    <property type="match status" value="1"/>
</dbReference>
<organism evidence="5 6">
    <name type="scientific">Flavihumibacter petaseus NBRC 106054</name>
    <dbReference type="NCBI Taxonomy" id="1220578"/>
    <lineage>
        <taxon>Bacteria</taxon>
        <taxon>Pseudomonadati</taxon>
        <taxon>Bacteroidota</taxon>
        <taxon>Chitinophagia</taxon>
        <taxon>Chitinophagales</taxon>
        <taxon>Chitinophagaceae</taxon>
        <taxon>Flavihumibacter</taxon>
    </lineage>
</organism>
<dbReference type="InterPro" id="IPR026444">
    <property type="entry name" value="Secre_tail"/>
</dbReference>
<evidence type="ECO:0000256" key="1">
    <source>
        <dbReference type="ARBA" id="ARBA00022801"/>
    </source>
</evidence>